<gene>
    <name evidence="2" type="primary">Acey_s0582.g285</name>
    <name evidence="2" type="synonym">Acey-T01H3.3</name>
    <name evidence="2" type="ORF">Y032_0582g285</name>
</gene>
<evidence type="ECO:0000313" key="2">
    <source>
        <dbReference type="EMBL" id="EYC41094.1"/>
    </source>
</evidence>
<reference evidence="3" key="1">
    <citation type="journal article" date="2015" name="Nat. Genet.">
        <title>The genome and transcriptome of the zoonotic hookworm Ancylostoma ceylanicum identify infection-specific gene families.</title>
        <authorList>
            <person name="Schwarz E.M."/>
            <person name="Hu Y."/>
            <person name="Antoshechkin I."/>
            <person name="Miller M.M."/>
            <person name="Sternberg P.W."/>
            <person name="Aroian R.V."/>
        </authorList>
    </citation>
    <scope>NUCLEOTIDE SEQUENCE</scope>
    <source>
        <strain evidence="3">HY135</strain>
    </source>
</reference>
<name>A0A016WMS3_9BILA</name>
<keyword evidence="1" id="KW-0812">Transmembrane</keyword>
<evidence type="ECO:0000313" key="3">
    <source>
        <dbReference type="Proteomes" id="UP000024635"/>
    </source>
</evidence>
<keyword evidence="1" id="KW-0472">Membrane</keyword>
<feature type="transmembrane region" description="Helical" evidence="1">
    <location>
        <begin position="76"/>
        <end position="98"/>
    </location>
</feature>
<dbReference type="Proteomes" id="UP000024635">
    <property type="component" value="Unassembled WGS sequence"/>
</dbReference>
<dbReference type="EMBL" id="JARK01000182">
    <property type="protein sequence ID" value="EYC41094.1"/>
    <property type="molecule type" value="Genomic_DNA"/>
</dbReference>
<sequence>MQFMYPRDVECQSSYHCHFYIFQELKSNRAQAGACPTLLRSLAAWSLWTAAFGLFFGIALVTIYMPSILSCQEIFLVDYLGVYSVLPFILVVSSVLFVDAL</sequence>
<feature type="transmembrane region" description="Helical" evidence="1">
    <location>
        <begin position="45"/>
        <end position="64"/>
    </location>
</feature>
<keyword evidence="1" id="KW-1133">Transmembrane helix</keyword>
<evidence type="ECO:0000256" key="1">
    <source>
        <dbReference type="SAM" id="Phobius"/>
    </source>
</evidence>
<comment type="caution">
    <text evidence="2">The sequence shown here is derived from an EMBL/GenBank/DDBJ whole genome shotgun (WGS) entry which is preliminary data.</text>
</comment>
<dbReference type="OrthoDB" id="2985014at2759"/>
<protein>
    <submittedName>
        <fullName evidence="2">Uncharacterized protein</fullName>
    </submittedName>
</protein>
<organism evidence="2 3">
    <name type="scientific">Ancylostoma ceylanicum</name>
    <dbReference type="NCBI Taxonomy" id="53326"/>
    <lineage>
        <taxon>Eukaryota</taxon>
        <taxon>Metazoa</taxon>
        <taxon>Ecdysozoa</taxon>
        <taxon>Nematoda</taxon>
        <taxon>Chromadorea</taxon>
        <taxon>Rhabditida</taxon>
        <taxon>Rhabditina</taxon>
        <taxon>Rhabditomorpha</taxon>
        <taxon>Strongyloidea</taxon>
        <taxon>Ancylostomatidae</taxon>
        <taxon>Ancylostomatinae</taxon>
        <taxon>Ancylostoma</taxon>
    </lineage>
</organism>
<dbReference type="AlphaFoldDB" id="A0A016WMS3"/>
<proteinExistence type="predicted"/>
<keyword evidence="3" id="KW-1185">Reference proteome</keyword>
<accession>A0A016WMS3</accession>